<dbReference type="EMBL" id="AMZH03008688">
    <property type="protein sequence ID" value="RRT58436.1"/>
    <property type="molecule type" value="Genomic_DNA"/>
</dbReference>
<dbReference type="InterPro" id="IPR036770">
    <property type="entry name" value="Ankyrin_rpt-contain_sf"/>
</dbReference>
<evidence type="ECO:0000313" key="2">
    <source>
        <dbReference type="EMBL" id="RRT58436.1"/>
    </source>
</evidence>
<name>A0A426Z383_ENSVE</name>
<dbReference type="PROSITE" id="PS50297">
    <property type="entry name" value="ANK_REP_REGION"/>
    <property type="match status" value="1"/>
</dbReference>
<gene>
    <name evidence="2" type="ORF">B296_00046627</name>
</gene>
<dbReference type="AlphaFoldDB" id="A0A426Z383"/>
<dbReference type="SUPFAM" id="SSF48403">
    <property type="entry name" value="Ankyrin repeat"/>
    <property type="match status" value="1"/>
</dbReference>
<dbReference type="Gene3D" id="1.25.40.20">
    <property type="entry name" value="Ankyrin repeat-containing domain"/>
    <property type="match status" value="1"/>
</dbReference>
<dbReference type="Proteomes" id="UP000287651">
    <property type="component" value="Unassembled WGS sequence"/>
</dbReference>
<organism evidence="2 3">
    <name type="scientific">Ensete ventricosum</name>
    <name type="common">Abyssinian banana</name>
    <name type="synonym">Musa ensete</name>
    <dbReference type="NCBI Taxonomy" id="4639"/>
    <lineage>
        <taxon>Eukaryota</taxon>
        <taxon>Viridiplantae</taxon>
        <taxon>Streptophyta</taxon>
        <taxon>Embryophyta</taxon>
        <taxon>Tracheophyta</taxon>
        <taxon>Spermatophyta</taxon>
        <taxon>Magnoliopsida</taxon>
        <taxon>Liliopsida</taxon>
        <taxon>Zingiberales</taxon>
        <taxon>Musaceae</taxon>
        <taxon>Ensete</taxon>
    </lineage>
</organism>
<dbReference type="Pfam" id="PF00023">
    <property type="entry name" value="Ank"/>
    <property type="match status" value="1"/>
</dbReference>
<accession>A0A426Z383</accession>
<keyword evidence="1" id="KW-0040">ANK repeat</keyword>
<reference evidence="2 3" key="1">
    <citation type="journal article" date="2014" name="Agronomy (Basel)">
        <title>A Draft Genome Sequence for Ensete ventricosum, the Drought-Tolerant Tree Against Hunger.</title>
        <authorList>
            <person name="Harrison J."/>
            <person name="Moore K.A."/>
            <person name="Paszkiewicz K."/>
            <person name="Jones T."/>
            <person name="Grant M."/>
            <person name="Ambacheew D."/>
            <person name="Muzemil S."/>
            <person name="Studholme D.J."/>
        </authorList>
    </citation>
    <scope>NUCLEOTIDE SEQUENCE [LARGE SCALE GENOMIC DNA]</scope>
</reference>
<evidence type="ECO:0000256" key="1">
    <source>
        <dbReference type="PROSITE-ProRule" id="PRU00023"/>
    </source>
</evidence>
<feature type="repeat" description="ANK" evidence="1">
    <location>
        <begin position="18"/>
        <end position="51"/>
    </location>
</feature>
<sequence length="87" mass="9906">YVFLDWLLGICLQWMDKEGKTPLIVACLRHDLLPVAKALIEMGANVNAYRPGEKFILVPWVVVLPVDARNPTRPLKFELAIYSDLQV</sequence>
<proteinExistence type="predicted"/>
<feature type="non-terminal residue" evidence="2">
    <location>
        <position position="1"/>
    </location>
</feature>
<dbReference type="InterPro" id="IPR002110">
    <property type="entry name" value="Ankyrin_rpt"/>
</dbReference>
<protein>
    <submittedName>
        <fullName evidence="2">Uncharacterized protein</fullName>
    </submittedName>
</protein>
<comment type="caution">
    <text evidence="2">The sequence shown here is derived from an EMBL/GenBank/DDBJ whole genome shotgun (WGS) entry which is preliminary data.</text>
</comment>
<dbReference type="PROSITE" id="PS50088">
    <property type="entry name" value="ANK_REPEAT"/>
    <property type="match status" value="1"/>
</dbReference>
<evidence type="ECO:0000313" key="3">
    <source>
        <dbReference type="Proteomes" id="UP000287651"/>
    </source>
</evidence>